<keyword evidence="2" id="KW-1185">Reference proteome</keyword>
<dbReference type="Proteomes" id="UP001056707">
    <property type="component" value="Chromosome"/>
</dbReference>
<evidence type="ECO:0000313" key="1">
    <source>
        <dbReference type="EMBL" id="USS85743.1"/>
    </source>
</evidence>
<gene>
    <name evidence="1" type="ORF">M3M35_03675</name>
</gene>
<reference evidence="1" key="1">
    <citation type="submission" date="2022-05" db="EMBL/GenBank/DDBJ databases">
        <authorList>
            <person name="Oliphant S.A."/>
            <person name="Watson-Haigh N.S."/>
            <person name="Sumby K.M."/>
            <person name="Gardner J.M."/>
            <person name="Jiranek V."/>
        </authorList>
    </citation>
    <scope>NUCLEOTIDE SEQUENCE</scope>
    <source>
        <strain evidence="1">KI16_H9</strain>
    </source>
</reference>
<dbReference type="EMBL" id="CP097116">
    <property type="protein sequence ID" value="USS85743.1"/>
    <property type="molecule type" value="Genomic_DNA"/>
</dbReference>
<evidence type="ECO:0000313" key="2">
    <source>
        <dbReference type="Proteomes" id="UP001056707"/>
    </source>
</evidence>
<organism evidence="1 2">
    <name type="scientific">Fructilactobacillus myrtifloralis</name>
    <dbReference type="NCBI Taxonomy" id="2940301"/>
    <lineage>
        <taxon>Bacteria</taxon>
        <taxon>Bacillati</taxon>
        <taxon>Bacillota</taxon>
        <taxon>Bacilli</taxon>
        <taxon>Lactobacillales</taxon>
        <taxon>Lactobacillaceae</taxon>
        <taxon>Fructilactobacillus</taxon>
    </lineage>
</organism>
<dbReference type="RefSeq" id="WP_252750638.1">
    <property type="nucleotide sequence ID" value="NZ_CP097116.1"/>
</dbReference>
<protein>
    <submittedName>
        <fullName evidence="1">Uncharacterized protein</fullName>
    </submittedName>
</protein>
<accession>A0ABY5BU12</accession>
<sequence>MTDANFKYAEISDINRSISEIEIFLAIYKILKKDLNREQNKKLGKCLYFAFIDFLNKQHCKPKKAYYNKDSYYNHLKKYKKYINKHNINRKANISPNKPKRNGDCCWIHLHHINEALFLNLGSPISIYKKYSQYKANDYKDEEAWIYSNFWNYDNHKSENLVRCNVLEHAFLHAIIIIAFDVPNFDKKNNGYESLKKNVKHLYSSESRYLYTDFVYRDGSNIYIYERRITDIINELDGLIK</sequence>
<proteinExistence type="predicted"/>
<name>A0ABY5BU12_9LACO</name>